<keyword evidence="1" id="KW-0472">Membrane</keyword>
<reference evidence="3" key="1">
    <citation type="submission" date="2019-08" db="EMBL/GenBank/DDBJ databases">
        <authorList>
            <person name="Kucharzyk K."/>
            <person name="Murdoch R.W."/>
            <person name="Higgins S."/>
            <person name="Loffler F."/>
        </authorList>
    </citation>
    <scope>NUCLEOTIDE SEQUENCE</scope>
</reference>
<dbReference type="PANTHER" id="PTHR34220">
    <property type="entry name" value="SENSOR HISTIDINE KINASE YPDA"/>
    <property type="match status" value="1"/>
</dbReference>
<name>A0A644ZBY0_9ZZZZ</name>
<feature type="domain" description="Signal transduction histidine kinase internal region" evidence="2">
    <location>
        <begin position="157"/>
        <end position="236"/>
    </location>
</feature>
<dbReference type="SUPFAM" id="SSF55874">
    <property type="entry name" value="ATPase domain of HSP90 chaperone/DNA topoisomerase II/histidine kinase"/>
    <property type="match status" value="1"/>
</dbReference>
<dbReference type="GO" id="GO:0016020">
    <property type="term" value="C:membrane"/>
    <property type="evidence" value="ECO:0007669"/>
    <property type="project" value="InterPro"/>
</dbReference>
<evidence type="ECO:0000313" key="3">
    <source>
        <dbReference type="EMBL" id="MPM35394.1"/>
    </source>
</evidence>
<evidence type="ECO:0000259" key="2">
    <source>
        <dbReference type="Pfam" id="PF06580"/>
    </source>
</evidence>
<dbReference type="EMBL" id="VSSQ01007272">
    <property type="protein sequence ID" value="MPM35394.1"/>
    <property type="molecule type" value="Genomic_DNA"/>
</dbReference>
<feature type="transmembrane region" description="Helical" evidence="1">
    <location>
        <begin position="114"/>
        <end position="133"/>
    </location>
</feature>
<dbReference type="GO" id="GO:0000155">
    <property type="term" value="F:phosphorelay sensor kinase activity"/>
    <property type="evidence" value="ECO:0007669"/>
    <property type="project" value="InterPro"/>
</dbReference>
<proteinExistence type="predicted"/>
<evidence type="ECO:0000256" key="1">
    <source>
        <dbReference type="SAM" id="Phobius"/>
    </source>
</evidence>
<gene>
    <name evidence="3" type="ORF">SDC9_81985</name>
</gene>
<dbReference type="PANTHER" id="PTHR34220:SF7">
    <property type="entry name" value="SENSOR HISTIDINE KINASE YPDA"/>
    <property type="match status" value="1"/>
</dbReference>
<dbReference type="Pfam" id="PF06580">
    <property type="entry name" value="His_kinase"/>
    <property type="match status" value="1"/>
</dbReference>
<accession>A0A644ZBY0</accession>
<dbReference type="InterPro" id="IPR010559">
    <property type="entry name" value="Sig_transdc_His_kin_internal"/>
</dbReference>
<sequence>MKIKGRILFSYIAAWLLIAVFYAVLLWTAYSVDFLWAAADSGISTTLLFINGLALYLMLQYEDHRFHSKIWSLFQLIFGYLVAVSLFYVISDPLLQYIAESNESYNALYEVSRIPRMIVAAMLLLLMLLWFRLYNNLQVLREKTEQGMRLQSLLQASELNALRWQINPHFLFNSLNSVSSLTEANPLQAREMIIKLSELLRYSLRKSNEKFSTLEQEINHIRLYTDIEKVRFGDRLNVDIHAPDQCLDMKLPFLILQPLIENAVKHGVYSTEKQSTIRVDCKCLLPFLIISIENTYDPEGRTRTGTGTGLSNTSSRIRLMYNDDSLFRTSDTGNSFTVTLKIPQL</sequence>
<dbReference type="AlphaFoldDB" id="A0A644ZBY0"/>
<organism evidence="3">
    <name type="scientific">bioreactor metagenome</name>
    <dbReference type="NCBI Taxonomy" id="1076179"/>
    <lineage>
        <taxon>unclassified sequences</taxon>
        <taxon>metagenomes</taxon>
        <taxon>ecological metagenomes</taxon>
    </lineage>
</organism>
<keyword evidence="1" id="KW-1133">Transmembrane helix</keyword>
<dbReference type="InterPro" id="IPR050640">
    <property type="entry name" value="Bact_2-comp_sensor_kinase"/>
</dbReference>
<feature type="transmembrane region" description="Helical" evidence="1">
    <location>
        <begin position="34"/>
        <end position="58"/>
    </location>
</feature>
<comment type="caution">
    <text evidence="3">The sequence shown here is derived from an EMBL/GenBank/DDBJ whole genome shotgun (WGS) entry which is preliminary data.</text>
</comment>
<protein>
    <recommendedName>
        <fullName evidence="2">Signal transduction histidine kinase internal region domain-containing protein</fullName>
    </recommendedName>
</protein>
<dbReference type="Gene3D" id="3.30.565.10">
    <property type="entry name" value="Histidine kinase-like ATPase, C-terminal domain"/>
    <property type="match status" value="1"/>
</dbReference>
<keyword evidence="1" id="KW-0812">Transmembrane</keyword>
<feature type="transmembrane region" description="Helical" evidence="1">
    <location>
        <begin position="70"/>
        <end position="90"/>
    </location>
</feature>
<dbReference type="InterPro" id="IPR036890">
    <property type="entry name" value="HATPase_C_sf"/>
</dbReference>
<feature type="transmembrane region" description="Helical" evidence="1">
    <location>
        <begin position="7"/>
        <end position="28"/>
    </location>
</feature>